<sequence>MDQDSANLPYKPYFIAPQIQSDSHPYVNRSLSSGENNLYRSQQISRISSHLKEHNLSDALNTSLLGLTRFLECHEPNPEISHSSPKLHFLSDSSVVMKPLISSATSHLLASQVIREPGSISNMTEGKEVIFAGTAGNNHIERPVPKKLQSLSDGQDQFTNTFYLPVAQNFRMISDREDDISVSSSAVSNTTAIDNEIITLKADTDSVYSKLNEIQWKRQTTIQTLQENEESKLNNSNSIVNIANGRSGYLKVADEIQESVSCKTAKETLQIYQLITNNNQNKKEKEQTDERTCPVNSAEEKKLEPLGQLCDTWENSGQFRKPELTAFQKPRNSFKTRQDKSSSEIETDEDIILVSCPQETAEVQMKNNDQNPTSNLPGKVNSASSVEINKNCGFRSMNGILQQKANKLKDQYRNNASHKPKIKNTITAVKRIQEFWDDTNLPSHIEKAKNLDISIQSEKVTQSIRPCLPRTNHLTQSPISIMGFQQPTIGFQSPVRFGPMLCFPNISTSAENHTYFTNLYNPFSQPESVQFLTSTQLPKHVLPTIPASIQPFQQHPCPLLNVHFPPADNTISAKPRRRTSNLLPRNSYKTKHKLLFRTGLMPPLSRKKLLNSKLRNAIAQTVAPVNSIINVPNAINLSPIAKEQNIKMIKNPLNSFQLSTCQQMLDMEEQSITMPNLETFPGNGELQQIPSTRNVLTMSQFTTMNKHNCFL</sequence>
<reference evidence="2" key="1">
    <citation type="submission" date="2012-04" db="EMBL/GenBank/DDBJ databases">
        <title>The Genome Sequence of Loa loa.</title>
        <authorList>
            <consortium name="The Broad Institute Genome Sequencing Platform"/>
            <consortium name="Broad Institute Genome Sequencing Center for Infectious Disease"/>
            <person name="Nutman T.B."/>
            <person name="Fink D.L."/>
            <person name="Russ C."/>
            <person name="Young S."/>
            <person name="Zeng Q."/>
            <person name="Gargeya S."/>
            <person name="Alvarado L."/>
            <person name="Berlin A."/>
            <person name="Chapman S.B."/>
            <person name="Chen Z."/>
            <person name="Freedman E."/>
            <person name="Gellesch M."/>
            <person name="Goldberg J."/>
            <person name="Griggs A."/>
            <person name="Gujja S."/>
            <person name="Heilman E.R."/>
            <person name="Heiman D."/>
            <person name="Howarth C."/>
            <person name="Mehta T."/>
            <person name="Neiman D."/>
            <person name="Pearson M."/>
            <person name="Roberts A."/>
            <person name="Saif S."/>
            <person name="Shea T."/>
            <person name="Shenoy N."/>
            <person name="Sisk P."/>
            <person name="Stolte C."/>
            <person name="Sykes S."/>
            <person name="White J."/>
            <person name="Yandava C."/>
            <person name="Haas B."/>
            <person name="Henn M.R."/>
            <person name="Nusbaum C."/>
            <person name="Birren B."/>
        </authorList>
    </citation>
    <scope>NUCLEOTIDE SEQUENCE [LARGE SCALE GENOMIC DNA]</scope>
</reference>
<dbReference type="OMA" id="CTWENND"/>
<organism evidence="2">
    <name type="scientific">Loa loa</name>
    <name type="common">Eye worm</name>
    <name type="synonym">Filaria loa</name>
    <dbReference type="NCBI Taxonomy" id="7209"/>
    <lineage>
        <taxon>Eukaryota</taxon>
        <taxon>Metazoa</taxon>
        <taxon>Ecdysozoa</taxon>
        <taxon>Nematoda</taxon>
        <taxon>Chromadorea</taxon>
        <taxon>Rhabditida</taxon>
        <taxon>Spirurina</taxon>
        <taxon>Spiruromorpha</taxon>
        <taxon>Filarioidea</taxon>
        <taxon>Onchocercidae</taxon>
        <taxon>Loa</taxon>
    </lineage>
</organism>
<dbReference type="InParanoid" id="A0A1S0UA75"/>
<dbReference type="EMBL" id="JH712082">
    <property type="protein sequence ID" value="EFO27599.2"/>
    <property type="molecule type" value="Genomic_DNA"/>
</dbReference>
<gene>
    <name evidence="2" type="ORF">LOAG_00883</name>
</gene>
<proteinExistence type="predicted"/>
<evidence type="ECO:0000256" key="1">
    <source>
        <dbReference type="SAM" id="MobiDB-lite"/>
    </source>
</evidence>
<dbReference type="OrthoDB" id="5836340at2759"/>
<accession>A0A1S0UA75</accession>
<dbReference type="RefSeq" id="XP_020303979.1">
    <property type="nucleotide sequence ID" value="XM_020445576.1"/>
</dbReference>
<dbReference type="CTD" id="9938252"/>
<feature type="region of interest" description="Disordered" evidence="1">
    <location>
        <begin position="327"/>
        <end position="347"/>
    </location>
</feature>
<protein>
    <submittedName>
        <fullName evidence="2">Fusion protein</fullName>
    </submittedName>
</protein>
<dbReference type="AlphaFoldDB" id="A0A1S0UA75"/>
<evidence type="ECO:0000313" key="2">
    <source>
        <dbReference type="EMBL" id="EFO27599.2"/>
    </source>
</evidence>
<dbReference type="GeneID" id="9938252"/>
<dbReference type="KEGG" id="loa:LOAG_00883"/>
<name>A0A1S0UA75_LOALO</name>